<accession>A0A940MX32</accession>
<evidence type="ECO:0000313" key="4">
    <source>
        <dbReference type="EMBL" id="MBP0484469.1"/>
    </source>
</evidence>
<dbReference type="Proteomes" id="UP000675940">
    <property type="component" value="Unassembled WGS sequence"/>
</dbReference>
<dbReference type="Pfam" id="PF13692">
    <property type="entry name" value="Glyco_trans_1_4"/>
    <property type="match status" value="1"/>
</dbReference>
<evidence type="ECO:0000313" key="5">
    <source>
        <dbReference type="Proteomes" id="UP000675940"/>
    </source>
</evidence>
<keyword evidence="1" id="KW-0328">Glycosyltransferase</keyword>
<evidence type="ECO:0000259" key="3">
    <source>
        <dbReference type="Pfam" id="PF13439"/>
    </source>
</evidence>
<gene>
    <name evidence="4" type="ORF">J5474_18520</name>
</gene>
<dbReference type="Gene3D" id="3.40.50.2000">
    <property type="entry name" value="Glycogen Phosphorylase B"/>
    <property type="match status" value="2"/>
</dbReference>
<dbReference type="SUPFAM" id="SSF53756">
    <property type="entry name" value="UDP-Glycosyltransferase/glycogen phosphorylase"/>
    <property type="match status" value="1"/>
</dbReference>
<organism evidence="4 5">
    <name type="scientific">Sagittula salina</name>
    <dbReference type="NCBI Taxonomy" id="2820268"/>
    <lineage>
        <taxon>Bacteria</taxon>
        <taxon>Pseudomonadati</taxon>
        <taxon>Pseudomonadota</taxon>
        <taxon>Alphaproteobacteria</taxon>
        <taxon>Rhodobacterales</taxon>
        <taxon>Roseobacteraceae</taxon>
        <taxon>Sagittula</taxon>
    </lineage>
</organism>
<evidence type="ECO:0000256" key="2">
    <source>
        <dbReference type="ARBA" id="ARBA00022679"/>
    </source>
</evidence>
<dbReference type="GO" id="GO:0016757">
    <property type="term" value="F:glycosyltransferase activity"/>
    <property type="evidence" value="ECO:0007669"/>
    <property type="project" value="UniProtKB-KW"/>
</dbReference>
<dbReference type="RefSeq" id="WP_209362869.1">
    <property type="nucleotide sequence ID" value="NZ_JAGISH010000013.1"/>
</dbReference>
<proteinExistence type="predicted"/>
<evidence type="ECO:0000256" key="1">
    <source>
        <dbReference type="ARBA" id="ARBA00022676"/>
    </source>
</evidence>
<name>A0A940MX32_9RHOB</name>
<sequence length="370" mass="40186">MNILYASNSDFASRQANAIQVMNMSRAFARQGHPVVLSGFGPALASDGGLTLQLLRWPWQRLRLRMLLWHTRRQVVRHRPDLVFTRHALLARQARSLGVPVALELHSLPRPDSTASGVLRSLLNDPGIRRVVTISRGLADDLKAQYAVEAARVVVAHDGAEAGPKPRAAGAQAGALRAGYFGHLYPGKGMEMIAALAPAVPETRFEVYGGTEDDIARWRSQTAGLPNLTLHGHIPHAEVAARQAECDILLAPYAQQVSHSGGGDISRWMSPLKLFEYMAAGRPVVTSDMAVLREILTHGETAILCPPDDVGAWAAGLRRLAGDAPLRERLGAAGRDLLEREYTWDRRAERVLEGLGPDRSAATACRDSAP</sequence>
<dbReference type="CDD" id="cd03801">
    <property type="entry name" value="GT4_PimA-like"/>
    <property type="match status" value="1"/>
</dbReference>
<feature type="domain" description="Glycosyltransferase subfamily 4-like N-terminal" evidence="3">
    <location>
        <begin position="20"/>
        <end position="159"/>
    </location>
</feature>
<comment type="caution">
    <text evidence="4">The sequence shown here is derived from an EMBL/GenBank/DDBJ whole genome shotgun (WGS) entry which is preliminary data.</text>
</comment>
<dbReference type="AlphaFoldDB" id="A0A940MX32"/>
<keyword evidence="2" id="KW-0808">Transferase</keyword>
<keyword evidence="5" id="KW-1185">Reference proteome</keyword>
<dbReference type="PANTHER" id="PTHR12526">
    <property type="entry name" value="GLYCOSYLTRANSFERASE"/>
    <property type="match status" value="1"/>
</dbReference>
<dbReference type="PANTHER" id="PTHR12526:SF510">
    <property type="entry name" value="D-INOSITOL 3-PHOSPHATE GLYCOSYLTRANSFERASE"/>
    <property type="match status" value="1"/>
</dbReference>
<reference evidence="4" key="1">
    <citation type="submission" date="2021-03" db="EMBL/GenBank/DDBJ databases">
        <title>Sagittula salina sp. nov. strain M10.9X isolated from the marine waste.</title>
        <authorList>
            <person name="Satari L."/>
            <person name="Molina-Menor E."/>
            <person name="Vidal-Verdu A."/>
            <person name="Pascual J."/>
            <person name="Pereto J."/>
            <person name="Porcar M."/>
        </authorList>
    </citation>
    <scope>NUCLEOTIDE SEQUENCE</scope>
    <source>
        <strain evidence="4">M10.9X</strain>
    </source>
</reference>
<dbReference type="InterPro" id="IPR028098">
    <property type="entry name" value="Glyco_trans_4-like_N"/>
</dbReference>
<dbReference type="Pfam" id="PF13439">
    <property type="entry name" value="Glyco_transf_4"/>
    <property type="match status" value="1"/>
</dbReference>
<protein>
    <submittedName>
        <fullName evidence="4">Glycosyltransferase family 4 protein</fullName>
    </submittedName>
</protein>
<dbReference type="EMBL" id="JAGISH010000013">
    <property type="protein sequence ID" value="MBP0484469.1"/>
    <property type="molecule type" value="Genomic_DNA"/>
</dbReference>